<dbReference type="AlphaFoldDB" id="A0A8J4V4K2"/>
<keyword evidence="2" id="KW-1185">Reference proteome</keyword>
<protein>
    <submittedName>
        <fullName evidence="1">Uncharacterized protein</fullName>
    </submittedName>
</protein>
<comment type="caution">
    <text evidence="1">The sequence shown here is derived from an EMBL/GenBank/DDBJ whole genome shotgun (WGS) entry which is preliminary data.</text>
</comment>
<evidence type="ECO:0000313" key="2">
    <source>
        <dbReference type="Proteomes" id="UP000695562"/>
    </source>
</evidence>
<sequence length="728" mass="85673">MDNNCNNSNNNSIIDQLFRDIYRNKYLHSLINSHLSLRNRGGYYMFRNGSLPSHYDDLEISNLFFSTCLAKEKLFNFKQLFINQEKKETEIKNNSSCFTTYYQDWIDFRLQSYTNIYDNIVSCNDDNDFNLLLVLSIPTDQIKVKEYIIDNLVYNNGLNRKRFQLLEQLYPKRVYKIKSFDSFHNDDELFNHLVENKRIGLVDVNNIKYDTFFDKNKDKIRCLSGWDDIQFALQVLKRKSNITSQSFTPLREDLLIWILSVSPLLNFDRIYNPKNMVCSIDQQLDWTTAEHALLYGVKILKPRYPFFYEKNSMVGLMFTCKEIYNFMLEFYPDFLVAIIEPNPIRISKPLIQDIEVAKLVVNHPSFDSSSRIVTMNVQVYQYLFSKCLVGFNFDYKQTYSHQELILLFELFSIPSATHVGIAENLMLYATFIGDLEIIKLYYNSTPTPAPMTPLLGLSFNRHTEVYEYLFKAFQPLAIDFTNILIQSIKERNLESTMMYYDRVPSISEDILATCTYTLVKSNNKNIESSIKILQFFKKLVMTQGNSPTSMEKPVIFNTTSANTWVFEYLLLIDPEFYHYLKPLTLGSTSLLGKFQRILNTLSFTHIKLLLKAIEREEPVVYQQILDNLESIIFGYIREKPSLKILLYLFQEYKDRLNESILEPLIPLALETKNFILIDILLHKTKIRLIECKSKQHEHLLYSTCLNKLLSSNLKEKDDYLNNFKINML</sequence>
<accession>A0A8J4V4K2</accession>
<organism evidence="1 2">
    <name type="scientific">Polysphondylium violaceum</name>
    <dbReference type="NCBI Taxonomy" id="133409"/>
    <lineage>
        <taxon>Eukaryota</taxon>
        <taxon>Amoebozoa</taxon>
        <taxon>Evosea</taxon>
        <taxon>Eumycetozoa</taxon>
        <taxon>Dictyostelia</taxon>
        <taxon>Dictyosteliales</taxon>
        <taxon>Dictyosteliaceae</taxon>
        <taxon>Polysphondylium</taxon>
    </lineage>
</organism>
<reference evidence="1" key="1">
    <citation type="submission" date="2020-01" db="EMBL/GenBank/DDBJ databases">
        <title>Development of genomics and gene disruption for Polysphondylium violaceum indicates a role for the polyketide synthase stlB in stalk morphogenesis.</title>
        <authorList>
            <person name="Narita B."/>
            <person name="Kawabe Y."/>
            <person name="Kin K."/>
            <person name="Saito T."/>
            <person name="Gibbs R."/>
            <person name="Kuspa A."/>
            <person name="Muzny D."/>
            <person name="Queller D."/>
            <person name="Richards S."/>
            <person name="Strassman J."/>
            <person name="Sucgang R."/>
            <person name="Worley K."/>
            <person name="Schaap P."/>
        </authorList>
    </citation>
    <scope>NUCLEOTIDE SEQUENCE</scope>
    <source>
        <strain evidence="1">QSvi11</strain>
    </source>
</reference>
<dbReference type="EMBL" id="AJWJ01000193">
    <property type="protein sequence ID" value="KAF2073622.1"/>
    <property type="molecule type" value="Genomic_DNA"/>
</dbReference>
<proteinExistence type="predicted"/>
<name>A0A8J4V4K2_9MYCE</name>
<dbReference type="Proteomes" id="UP000695562">
    <property type="component" value="Unassembled WGS sequence"/>
</dbReference>
<gene>
    <name evidence="1" type="ORF">CYY_005079</name>
</gene>
<evidence type="ECO:0000313" key="1">
    <source>
        <dbReference type="EMBL" id="KAF2073622.1"/>
    </source>
</evidence>